<dbReference type="InterPro" id="IPR008995">
    <property type="entry name" value="Mo/tungstate-bd_C_term_dom"/>
</dbReference>
<dbReference type="NCBIfam" id="TIGR00638">
    <property type="entry name" value="Mop"/>
    <property type="match status" value="2"/>
</dbReference>
<dbReference type="Gene3D" id="2.40.50.100">
    <property type="match status" value="2"/>
</dbReference>
<comment type="caution">
    <text evidence="4">The sequence shown here is derived from an EMBL/GenBank/DDBJ whole genome shotgun (WGS) entry which is preliminary data.</text>
</comment>
<keyword evidence="1 2" id="KW-0500">Molybdenum</keyword>
<dbReference type="InterPro" id="IPR004606">
    <property type="entry name" value="Mop_domain"/>
</dbReference>
<evidence type="ECO:0000259" key="3">
    <source>
        <dbReference type="PROSITE" id="PS51866"/>
    </source>
</evidence>
<protein>
    <submittedName>
        <fullName evidence="4">Molybdenum-pterin-binding protein MopA</fullName>
    </submittedName>
</protein>
<reference evidence="4 5" key="1">
    <citation type="submission" date="2020-11" db="EMBL/GenBank/DDBJ databases">
        <authorList>
            <person name="Peeters C."/>
        </authorList>
    </citation>
    <scope>NUCLEOTIDE SEQUENCE [LARGE SCALE GENOMIC DNA]</scope>
    <source>
        <strain evidence="4 5">LMG 8286</strain>
    </source>
</reference>
<dbReference type="PROSITE" id="PS51866">
    <property type="entry name" value="MOP"/>
    <property type="match status" value="2"/>
</dbReference>
<dbReference type="EMBL" id="CAJHOE010000001">
    <property type="protein sequence ID" value="CAD7286963.1"/>
    <property type="molecule type" value="Genomic_DNA"/>
</dbReference>
<feature type="domain" description="Mop" evidence="3">
    <location>
        <begin position="2"/>
        <end position="68"/>
    </location>
</feature>
<gene>
    <name evidence="4" type="primary">mopA_1</name>
    <name evidence="4" type="ORF">LMG8286_00628</name>
</gene>
<feature type="domain" description="Mop" evidence="3">
    <location>
        <begin position="73"/>
        <end position="138"/>
    </location>
</feature>
<dbReference type="InterPro" id="IPR005116">
    <property type="entry name" value="Transp-assoc_OB_typ1"/>
</dbReference>
<evidence type="ECO:0000256" key="2">
    <source>
        <dbReference type="PROSITE-ProRule" id="PRU01213"/>
    </source>
</evidence>
<evidence type="ECO:0000256" key="1">
    <source>
        <dbReference type="ARBA" id="ARBA00022505"/>
    </source>
</evidence>
<organism evidence="4 5">
    <name type="scientific">Campylobacter suis</name>
    <dbReference type="NCBI Taxonomy" id="2790657"/>
    <lineage>
        <taxon>Bacteria</taxon>
        <taxon>Pseudomonadati</taxon>
        <taxon>Campylobacterota</taxon>
        <taxon>Epsilonproteobacteria</taxon>
        <taxon>Campylobacterales</taxon>
        <taxon>Campylobacteraceae</taxon>
        <taxon>Campylobacter</taxon>
    </lineage>
</organism>
<proteinExistence type="predicted"/>
<sequence>MSISARNQVEVELTEVRTGAVNSLVVGKTAGGEVLKATVTTDSEKALELKVGKKVVFLFKASSVIVAKDGEFKLSATNQVAGKVSEVKAGSVNSEIVIDANGDKISAIITKESAEKLILKAGDNVKAIIKATNIIVGVRV</sequence>
<name>A0ABN7K337_9BACT</name>
<dbReference type="Pfam" id="PF03459">
    <property type="entry name" value="TOBE"/>
    <property type="match status" value="2"/>
</dbReference>
<dbReference type="SUPFAM" id="SSF50331">
    <property type="entry name" value="MOP-like"/>
    <property type="match status" value="2"/>
</dbReference>
<evidence type="ECO:0000313" key="5">
    <source>
        <dbReference type="Proteomes" id="UP000789359"/>
    </source>
</evidence>
<keyword evidence="5" id="KW-1185">Reference proteome</keyword>
<evidence type="ECO:0000313" key="4">
    <source>
        <dbReference type="EMBL" id="CAD7286963.1"/>
    </source>
</evidence>
<accession>A0ABN7K337</accession>
<dbReference type="RefSeq" id="WP_230056404.1">
    <property type="nucleotide sequence ID" value="NZ_CAJHOE010000001.1"/>
</dbReference>
<dbReference type="Proteomes" id="UP000789359">
    <property type="component" value="Unassembled WGS sequence"/>
</dbReference>